<sequence length="316" mass="33889">MKKIIQLVTIIALAFVSIFPATQTVKAQDEPIKIGILQHVSHEALDDTRDGFIERIDELLDGNVEWDLQNANSDMSTLQSLSEKVARDNDIIFAIATPAAQALASVEEEKPIFFAAVAAPVEAMLVDSMEAPGRNLTGTTNLGPIADHVDLLLQVVPDAQNIGTIYNSSEVNAQHQVDIATEVIEEKGLNHIVQSVTNTNDIAQVMTALVNESDAILLVTDNTIDSSISLVGDIGKEAGLALIGSSDSTINANGLATISNSYFDYGVQTADMVKRMLDEDLSPADMPVEVGNNFELIVNEEFAEAVNIDASSIQID</sequence>
<dbReference type="PANTHER" id="PTHR35271">
    <property type="entry name" value="ABC TRANSPORTER, SUBSTRATE-BINDING LIPOPROTEIN-RELATED"/>
    <property type="match status" value="1"/>
</dbReference>
<dbReference type="EMBL" id="VBSP01000012">
    <property type="protein sequence ID" value="TLQ41684.1"/>
    <property type="molecule type" value="Genomic_DNA"/>
</dbReference>
<dbReference type="Pfam" id="PF04392">
    <property type="entry name" value="ABC_sub_bind"/>
    <property type="match status" value="1"/>
</dbReference>
<dbReference type="InterPro" id="IPR028082">
    <property type="entry name" value="Peripla_BP_I"/>
</dbReference>
<organism evidence="2 3">
    <name type="scientific">Ruoffia tabacinasalis</name>
    <dbReference type="NCBI Taxonomy" id="87458"/>
    <lineage>
        <taxon>Bacteria</taxon>
        <taxon>Bacillati</taxon>
        <taxon>Bacillota</taxon>
        <taxon>Bacilli</taxon>
        <taxon>Lactobacillales</taxon>
        <taxon>Aerococcaceae</taxon>
        <taxon>Ruoffia</taxon>
    </lineage>
</organism>
<dbReference type="InterPro" id="IPR007487">
    <property type="entry name" value="ABC_transpt-TYRBP-like"/>
</dbReference>
<accession>A0A5R9DWM1</accession>
<gene>
    <name evidence="2" type="ORF">FEZ33_04890</name>
</gene>
<dbReference type="Proteomes" id="UP000306420">
    <property type="component" value="Unassembled WGS sequence"/>
</dbReference>
<dbReference type="Gene3D" id="3.40.50.2300">
    <property type="match status" value="2"/>
</dbReference>
<evidence type="ECO:0000256" key="1">
    <source>
        <dbReference type="SAM" id="SignalP"/>
    </source>
</evidence>
<name>A0A5R9DWM1_9LACT</name>
<dbReference type="RefSeq" id="WP_138404282.1">
    <property type="nucleotide sequence ID" value="NZ_VBSP01000012.1"/>
</dbReference>
<feature type="signal peptide" evidence="1">
    <location>
        <begin position="1"/>
        <end position="27"/>
    </location>
</feature>
<proteinExistence type="predicted"/>
<dbReference type="SUPFAM" id="SSF53822">
    <property type="entry name" value="Periplasmic binding protein-like I"/>
    <property type="match status" value="1"/>
</dbReference>
<evidence type="ECO:0000313" key="3">
    <source>
        <dbReference type="Proteomes" id="UP000306420"/>
    </source>
</evidence>
<reference evidence="2 3" key="1">
    <citation type="submission" date="2019-05" db="EMBL/GenBank/DDBJ databases">
        <title>The metagenome of a microbial culture collection derived from dairy environment covers the genomic content of the human microbiome.</title>
        <authorList>
            <person name="Roder T."/>
            <person name="Wuthrich D."/>
            <person name="Sattari Z."/>
            <person name="Von Ah U."/>
            <person name="Bar C."/>
            <person name="Ronchi F."/>
            <person name="Macpherson A.J."/>
            <person name="Ganal-Vonarburg S.C."/>
            <person name="Bruggmann R."/>
            <person name="Vergeres G."/>
        </authorList>
    </citation>
    <scope>NUCLEOTIDE SEQUENCE [LARGE SCALE GENOMIC DNA]</scope>
    <source>
        <strain evidence="2 3">FAM 24227</strain>
    </source>
</reference>
<evidence type="ECO:0000313" key="2">
    <source>
        <dbReference type="EMBL" id="TLQ41684.1"/>
    </source>
</evidence>
<dbReference type="PANTHER" id="PTHR35271:SF1">
    <property type="entry name" value="ABC TRANSPORTER, SUBSTRATE-BINDING LIPOPROTEIN"/>
    <property type="match status" value="1"/>
</dbReference>
<comment type="caution">
    <text evidence="2">The sequence shown here is derived from an EMBL/GenBank/DDBJ whole genome shotgun (WGS) entry which is preliminary data.</text>
</comment>
<protein>
    <submittedName>
        <fullName evidence="2">ABC transporter substrate-binding protein</fullName>
    </submittedName>
</protein>
<dbReference type="CDD" id="cd06325">
    <property type="entry name" value="PBP1_ABC_unchar_transporter"/>
    <property type="match status" value="1"/>
</dbReference>
<keyword evidence="1" id="KW-0732">Signal</keyword>
<dbReference type="OrthoDB" id="9776955at2"/>
<dbReference type="AlphaFoldDB" id="A0A5R9DWM1"/>
<feature type="chain" id="PRO_5024293401" evidence="1">
    <location>
        <begin position="28"/>
        <end position="316"/>
    </location>
</feature>